<keyword evidence="2" id="KW-1185">Reference proteome</keyword>
<dbReference type="Pfam" id="PF05176">
    <property type="entry name" value="ATP-synt_10"/>
    <property type="match status" value="1"/>
</dbReference>
<proteinExistence type="predicted"/>
<dbReference type="eggNOG" id="ENOG5032VAD">
    <property type="taxonomic scope" value="Bacteria"/>
</dbReference>
<dbReference type="PANTHER" id="PTHR28106:SF1">
    <property type="entry name" value="MITOCHONDRIAL ATPASE COMPLEX SUBUNIT ATP10"/>
    <property type="match status" value="1"/>
</dbReference>
<accession>M7N497</accession>
<gene>
    <name evidence="1" type="ORF">ADICEAN_01347</name>
</gene>
<evidence type="ECO:0000313" key="1">
    <source>
        <dbReference type="EMBL" id="EMR03498.1"/>
    </source>
</evidence>
<dbReference type="InterPro" id="IPR007849">
    <property type="entry name" value="ATP10"/>
</dbReference>
<dbReference type="PANTHER" id="PTHR28106">
    <property type="entry name" value="MITOCHONDRIAL ATPASE COMPLEX SUBUNIT ATP10"/>
    <property type="match status" value="1"/>
</dbReference>
<dbReference type="STRING" id="1279009.ADICEAN_01347"/>
<reference evidence="1 2" key="1">
    <citation type="journal article" date="2013" name="Genome Announc.">
        <title>Draft Genome Sequence of Cesiribacter andamanensis Strain AMV16T, Isolated from a Soil Sample from a Mud Volcano in the Andaman Islands, India.</title>
        <authorList>
            <person name="Shivaji S."/>
            <person name="Ara S."/>
            <person name="Begum Z."/>
            <person name="Srinivas T.N."/>
            <person name="Singh A."/>
            <person name="Kumar Pinnaka A."/>
        </authorList>
    </citation>
    <scope>NUCLEOTIDE SEQUENCE [LARGE SCALE GENOMIC DNA]</scope>
    <source>
        <strain evidence="1 2">AMV16</strain>
    </source>
</reference>
<dbReference type="SUPFAM" id="SSF52833">
    <property type="entry name" value="Thioredoxin-like"/>
    <property type="match status" value="1"/>
</dbReference>
<dbReference type="Proteomes" id="UP000011910">
    <property type="component" value="Unassembled WGS sequence"/>
</dbReference>
<dbReference type="AlphaFoldDB" id="M7N497"/>
<dbReference type="EMBL" id="AODQ01000024">
    <property type="protein sequence ID" value="EMR03498.1"/>
    <property type="molecule type" value="Genomic_DNA"/>
</dbReference>
<protein>
    <submittedName>
        <fullName evidence="1">ATP10 protein</fullName>
    </submittedName>
</protein>
<dbReference type="Gene3D" id="3.40.30.10">
    <property type="entry name" value="Glutaredoxin"/>
    <property type="match status" value="1"/>
</dbReference>
<comment type="caution">
    <text evidence="1">The sequence shown here is derived from an EMBL/GenBank/DDBJ whole genome shotgun (WGS) entry which is preliminary data.</text>
</comment>
<organism evidence="1 2">
    <name type="scientific">Cesiribacter andamanensis AMV16</name>
    <dbReference type="NCBI Taxonomy" id="1279009"/>
    <lineage>
        <taxon>Bacteria</taxon>
        <taxon>Pseudomonadati</taxon>
        <taxon>Bacteroidota</taxon>
        <taxon>Cytophagia</taxon>
        <taxon>Cytophagales</taxon>
        <taxon>Cesiribacteraceae</taxon>
        <taxon>Cesiribacter</taxon>
    </lineage>
</organism>
<name>M7N497_9BACT</name>
<dbReference type="InterPro" id="IPR036249">
    <property type="entry name" value="Thioredoxin-like_sf"/>
</dbReference>
<sequence length="176" mass="19519">MAAGLLLSLGAQAQVGQKFPELKGETVSGKSLRLPQDVKGKFTLLGLAFSKKSDDALQTWFQPTYDRFMVDKESAGLFADFVYDVNVYFVPMFTGANKAAAGPARKSMLKNVDAELHPHVLFYIGELAPYRDQLGLVEKDEPYFFVLDESGKIVYATSGAYSEQKMDQVEEILSEE</sequence>
<evidence type="ECO:0000313" key="2">
    <source>
        <dbReference type="Proteomes" id="UP000011910"/>
    </source>
</evidence>